<reference evidence="1" key="1">
    <citation type="submission" date="2023-06" db="EMBL/GenBank/DDBJ databases">
        <authorList>
            <person name="Delattre M."/>
        </authorList>
    </citation>
    <scope>NUCLEOTIDE SEQUENCE</scope>
    <source>
        <strain evidence="1">AF72</strain>
    </source>
</reference>
<organism evidence="1 2">
    <name type="scientific">Mesorhabditis spiculigera</name>
    <dbReference type="NCBI Taxonomy" id="96644"/>
    <lineage>
        <taxon>Eukaryota</taxon>
        <taxon>Metazoa</taxon>
        <taxon>Ecdysozoa</taxon>
        <taxon>Nematoda</taxon>
        <taxon>Chromadorea</taxon>
        <taxon>Rhabditida</taxon>
        <taxon>Rhabditina</taxon>
        <taxon>Rhabditomorpha</taxon>
        <taxon>Rhabditoidea</taxon>
        <taxon>Rhabditidae</taxon>
        <taxon>Mesorhabditinae</taxon>
        <taxon>Mesorhabditis</taxon>
    </lineage>
</organism>
<gene>
    <name evidence="1" type="ORF">MSPICULIGERA_LOCUS5698</name>
</gene>
<dbReference type="Proteomes" id="UP001177023">
    <property type="component" value="Unassembled WGS sequence"/>
</dbReference>
<dbReference type="EMBL" id="CATQJA010001410">
    <property type="protein sequence ID" value="CAJ0567134.1"/>
    <property type="molecule type" value="Genomic_DNA"/>
</dbReference>
<evidence type="ECO:0000313" key="1">
    <source>
        <dbReference type="EMBL" id="CAJ0567134.1"/>
    </source>
</evidence>
<dbReference type="AlphaFoldDB" id="A0AA36CFI8"/>
<keyword evidence="2" id="KW-1185">Reference proteome</keyword>
<proteinExistence type="predicted"/>
<accession>A0AA36CFI8</accession>
<feature type="non-terminal residue" evidence="1">
    <location>
        <position position="514"/>
    </location>
</feature>
<sequence length="514" mass="56281">MILILILLIPLTWGQDLCDFDRHPCPFVVDDPWFVTDRIYIPNVFNGPPAQLFRNSRFVAAQGRFGGVSQGNVTGSGWSSTDGRPRRIRFLFAKSTHSTKINIILDSEDGTSRCIDSVIGVGLLQWNPRTVVVPPGEGAGRIVFQVSGIQNSFDVVALDDIRFDRVVRDALHPKLAFSLDRSSSGYWTAGRGRAVIGGKRVATLSSPSILIPQNGHLQIDILSSESSQISILTTTGLDEELIWVQDGKFAGPGWNSVRIPLRVTPLPVRVLIRVKTSPSGRLAVTNTRLVDAGGKELGCEESAPAIRPMRSETIQRLTALQQLDELPPLPLFASLPISPSIVNMNSPAFALPTPAMPIFMTPSPQPLRDPRQSDYLRQIGATPAMRDQLKQLAKRFGIDDLSGVEAERALATARRLFGDRLGGLGLATNALGAQTRVGMSPITPLVSRQESPFKPLPSTASLNSELVRNLASVITLPAVERDPEQRPMARKNVDFIVQNAFQRLVDDQRQMPEF</sequence>
<evidence type="ECO:0000313" key="2">
    <source>
        <dbReference type="Proteomes" id="UP001177023"/>
    </source>
</evidence>
<comment type="caution">
    <text evidence="1">The sequence shown here is derived from an EMBL/GenBank/DDBJ whole genome shotgun (WGS) entry which is preliminary data.</text>
</comment>
<protein>
    <submittedName>
        <fullName evidence="1">Uncharacterized protein</fullName>
    </submittedName>
</protein>
<name>A0AA36CFI8_9BILA</name>